<proteinExistence type="predicted"/>
<dbReference type="STRING" id="512399.A8709_17430"/>
<gene>
    <name evidence="1" type="ORF">A8709_17430</name>
</gene>
<dbReference type="Pfam" id="PF13376">
    <property type="entry name" value="OmdA"/>
    <property type="match status" value="1"/>
</dbReference>
<organism evidence="1 2">
    <name type="scientific">Paenibacillus pectinilyticus</name>
    <dbReference type="NCBI Taxonomy" id="512399"/>
    <lineage>
        <taxon>Bacteria</taxon>
        <taxon>Bacillati</taxon>
        <taxon>Bacillota</taxon>
        <taxon>Bacilli</taxon>
        <taxon>Bacillales</taxon>
        <taxon>Paenibacillaceae</taxon>
        <taxon>Paenibacillus</taxon>
    </lineage>
</organism>
<dbReference type="AlphaFoldDB" id="A0A1C0ZZ53"/>
<reference evidence="2" key="1">
    <citation type="submission" date="2016-05" db="EMBL/GenBank/DDBJ databases">
        <title>Paenibacillus oryzae. sp. nov., isolated from the rice root.</title>
        <authorList>
            <person name="Zhang J."/>
            <person name="Zhang X."/>
        </authorList>
    </citation>
    <scope>NUCLEOTIDE SEQUENCE [LARGE SCALE GENOMIC DNA]</scope>
    <source>
        <strain evidence="2">KCTC13222</strain>
    </source>
</reference>
<name>A0A1C0ZZ53_9BACL</name>
<accession>A0A1C0ZZ53</accession>
<comment type="caution">
    <text evidence="1">The sequence shown here is derived from an EMBL/GenBank/DDBJ whole genome shotgun (WGS) entry which is preliminary data.</text>
</comment>
<evidence type="ECO:0000313" key="2">
    <source>
        <dbReference type="Proteomes" id="UP000093309"/>
    </source>
</evidence>
<dbReference type="Proteomes" id="UP000093309">
    <property type="component" value="Unassembled WGS sequence"/>
</dbReference>
<protein>
    <submittedName>
        <fullName evidence="1">Bacteriocin-protection protein</fullName>
    </submittedName>
</protein>
<dbReference type="RefSeq" id="WP_065853458.1">
    <property type="nucleotide sequence ID" value="NZ_LYPC01000022.1"/>
</dbReference>
<keyword evidence="2" id="KW-1185">Reference proteome</keyword>
<evidence type="ECO:0000313" key="1">
    <source>
        <dbReference type="EMBL" id="OCT13395.1"/>
    </source>
</evidence>
<sequence length="193" mass="22423">MNKKVELPQLLFEDQFSFEKWLELNHSTSTGIRLQIAKKGSRLATVTYDEALESALLYGWIDSQKEKADEHSWLQRFTPRGAKSIWSKINKEKAEGLIEQGRMKPSGLKAIEAAKRSGEWEKAYESQSNASIPDDFALELERNTEAKAFFETLDRQNKYAICFRIHTAKKQETRVKRIQEFIMMLENGEKIYP</sequence>
<dbReference type="EMBL" id="LYPC01000022">
    <property type="protein sequence ID" value="OCT13395.1"/>
    <property type="molecule type" value="Genomic_DNA"/>
</dbReference>